<dbReference type="EMBL" id="JACHVT010000005">
    <property type="protein sequence ID" value="MBB2987454.1"/>
    <property type="molecule type" value="Genomic_DNA"/>
</dbReference>
<name>A0A839PXK6_9MICO</name>
<evidence type="ECO:0000313" key="4">
    <source>
        <dbReference type="Proteomes" id="UP000590811"/>
    </source>
</evidence>
<dbReference type="SMART" id="SM00220">
    <property type="entry name" value="S_TKc"/>
    <property type="match status" value="1"/>
</dbReference>
<dbReference type="AlphaFoldDB" id="A0A839PXK6"/>
<dbReference type="GO" id="GO:0005975">
    <property type="term" value="P:carbohydrate metabolic process"/>
    <property type="evidence" value="ECO:0007669"/>
    <property type="project" value="InterPro"/>
</dbReference>
<dbReference type="InterPro" id="IPR007822">
    <property type="entry name" value="LANC-like"/>
</dbReference>
<feature type="region of interest" description="Disordered" evidence="1">
    <location>
        <begin position="178"/>
        <end position="203"/>
    </location>
</feature>
<dbReference type="SUPFAM" id="SSF158745">
    <property type="entry name" value="LanC-like"/>
    <property type="match status" value="1"/>
</dbReference>
<protein>
    <submittedName>
        <fullName evidence="3">tRNA A-37 threonylcarbamoyl transferase component Bud32</fullName>
    </submittedName>
</protein>
<dbReference type="Gene3D" id="1.50.10.10">
    <property type="match status" value="1"/>
</dbReference>
<dbReference type="GO" id="GO:0004672">
    <property type="term" value="F:protein kinase activity"/>
    <property type="evidence" value="ECO:0007669"/>
    <property type="project" value="InterPro"/>
</dbReference>
<evidence type="ECO:0000256" key="1">
    <source>
        <dbReference type="SAM" id="MobiDB-lite"/>
    </source>
</evidence>
<dbReference type="Pfam" id="PF00069">
    <property type="entry name" value="Pkinase"/>
    <property type="match status" value="1"/>
</dbReference>
<comment type="caution">
    <text evidence="3">The sequence shown here is derived from an EMBL/GenBank/DDBJ whole genome shotgun (WGS) entry which is preliminary data.</text>
</comment>
<reference evidence="3 4" key="1">
    <citation type="submission" date="2020-08" db="EMBL/GenBank/DDBJ databases">
        <title>Genomic Encyclopedia of Type Strains, Phase IV (KMG-V): Genome sequencing to study the core and pangenomes of soil and plant-associated prokaryotes.</title>
        <authorList>
            <person name="Whitman W."/>
        </authorList>
    </citation>
    <scope>NUCLEOTIDE SEQUENCE [LARGE SCALE GENOMIC DNA]</scope>
    <source>
        <strain evidence="3 4">B3ACCR2</strain>
    </source>
</reference>
<dbReference type="InterPro" id="IPR012341">
    <property type="entry name" value="6hp_glycosidase-like_sf"/>
</dbReference>
<organism evidence="3 4">
    <name type="scientific">Terracoccus luteus</name>
    <dbReference type="NCBI Taxonomy" id="53356"/>
    <lineage>
        <taxon>Bacteria</taxon>
        <taxon>Bacillati</taxon>
        <taxon>Actinomycetota</taxon>
        <taxon>Actinomycetes</taxon>
        <taxon>Micrococcales</taxon>
        <taxon>Intrasporangiaceae</taxon>
        <taxon>Terracoccus</taxon>
    </lineage>
</organism>
<dbReference type="InterPro" id="IPR057929">
    <property type="entry name" value="RamC_N"/>
</dbReference>
<dbReference type="GO" id="GO:0031179">
    <property type="term" value="P:peptide modification"/>
    <property type="evidence" value="ECO:0007669"/>
    <property type="project" value="InterPro"/>
</dbReference>
<accession>A0A839PXK6</accession>
<dbReference type="InterPro" id="IPR000719">
    <property type="entry name" value="Prot_kinase_dom"/>
</dbReference>
<evidence type="ECO:0000313" key="3">
    <source>
        <dbReference type="EMBL" id="MBB2987454.1"/>
    </source>
</evidence>
<dbReference type="Gene3D" id="1.10.510.10">
    <property type="entry name" value="Transferase(Phosphotransferase) domain 1"/>
    <property type="match status" value="1"/>
</dbReference>
<dbReference type="PROSITE" id="PS50011">
    <property type="entry name" value="PROTEIN_KINASE_DOM"/>
    <property type="match status" value="1"/>
</dbReference>
<dbReference type="Pfam" id="PF25816">
    <property type="entry name" value="RamC_N"/>
    <property type="match status" value="1"/>
</dbReference>
<gene>
    <name evidence="3" type="ORF">FHW14_002637</name>
</gene>
<dbReference type="InterPro" id="IPR011009">
    <property type="entry name" value="Kinase-like_dom_sf"/>
</dbReference>
<dbReference type="SUPFAM" id="SSF56112">
    <property type="entry name" value="Protein kinase-like (PK-like)"/>
    <property type="match status" value="1"/>
</dbReference>
<dbReference type="Pfam" id="PF05147">
    <property type="entry name" value="LANC_like"/>
    <property type="match status" value="1"/>
</dbReference>
<sequence length="830" mass="86858">MNDAAIYLALGDRDFYDNPWASVAGRSGPELAPAATPPGWQRRRHGPWVQFRPEGALARPLPASGWKVHVSAVPGHAEEVVALVARECFENGVAWKALATRRLVAVTQSKYAPRESSGKVCTVYPHDEVSLTALLERLPRVLEGRPGPSVVGDAGDPGSPVSVRWGAFRSGWLRASGGEPVPSVTDGDGAATPDRRIGGVSPGRPPAVVGRWLERAAAHDREQSLDVSDVDLVHRTNAGAVYTARHRGRRVVLKEARAHSGLTTDGSDAVARLRHEHLVLRRLAGHGVAPAPLDYLRCGGSEFLVMEQLVGQMLSHRVTRAHPTTCTREPGGVGDYYRWAAEVDERLTDLVARMHALGVVHRDLHPANVIVLDDGSLRLIDFECAALDGARASDAGGAPGFTFGTDGEPRDRDACSRLSLMTRNPVVMVLDRRPDLLSRLERAGDDDRAFALTGDVPGTSGTGPSTQALVRGILAAATPDREDRLHPGSVEQLCVPGGATGLWTGASGVLSALAVLGEVVPKRHLDWLAERAVGEPAAHRGLAHGSDGVALALARTGRPEQALAVVRASRGRDALAASGVSWGHGHAGVAAALSETARLTGSDEPLEEAEAAARTAVALVARDIAGARSGDGAAVRPGLLHGYAGTGLALLRVADASWAAHLRPGLLEAADRCVEHELALCAVHDGHLLGRDPRGLLPYLGSGSAALALLLRATGRLDDDLGSGTLRDALLRVLRKPTLGAAGLGEGRAGILLALETLAPHDAMVAVHRDRLSWHVAPRTGGSADELYVLGEMNHRLSTDVATGSAGVLVALAGPAVAGELLLLPAGAVS</sequence>
<dbReference type="GO" id="GO:0005524">
    <property type="term" value="F:ATP binding"/>
    <property type="evidence" value="ECO:0007669"/>
    <property type="project" value="InterPro"/>
</dbReference>
<dbReference type="RefSeq" id="WP_184510607.1">
    <property type="nucleotide sequence ID" value="NZ_JACHVT010000005.1"/>
</dbReference>
<keyword evidence="3" id="KW-0808">Transferase</keyword>
<dbReference type="Proteomes" id="UP000590811">
    <property type="component" value="Unassembled WGS sequence"/>
</dbReference>
<feature type="domain" description="Protein kinase" evidence="2">
    <location>
        <begin position="227"/>
        <end position="493"/>
    </location>
</feature>
<evidence type="ECO:0000259" key="2">
    <source>
        <dbReference type="PROSITE" id="PS50011"/>
    </source>
</evidence>
<proteinExistence type="predicted"/>